<protein>
    <submittedName>
        <fullName evidence="1">GDSL-like lipase</fullName>
    </submittedName>
</protein>
<reference evidence="2" key="1">
    <citation type="submission" date="2019-01" db="EMBL/GenBank/DDBJ databases">
        <title>PS3, a novel KP34virus infecting Providencia stuartii with a tail spike-associated depolymerase that enhances serum-mediated killing.</title>
        <authorList>
            <person name="Oliveira H."/>
            <person name="Mendes B."/>
            <person name="Lobocka M."/>
            <person name="Azeredo J."/>
        </authorList>
    </citation>
    <scope>NUCLEOTIDE SEQUENCE [LARGE SCALE GENOMIC DNA]</scope>
</reference>
<accession>A0A411AWB9</accession>
<evidence type="ECO:0000313" key="1">
    <source>
        <dbReference type="EMBL" id="QAX92401.1"/>
    </source>
</evidence>
<evidence type="ECO:0000313" key="2">
    <source>
        <dbReference type="Proteomes" id="UP000290695"/>
    </source>
</evidence>
<sequence>MLKSMLPSNRSQPSLHLHTTNPLLIILIFVVAILYPVLGSAHQLALIGDSLSVGVSSVPNTKCVHCESGIGIDKLTKEVLLKTKDIPKDGTVLIIVGTNDYWRGYSKEAYRDKLQSLVLIVRARNPFGGIILVKPNPKLAKVKNGVQTFLGAYNDIQNVTVIEPIQSTTTDGVHYRDYKEYLQSILR</sequence>
<dbReference type="InterPro" id="IPR036514">
    <property type="entry name" value="SGNH_hydro_sf"/>
</dbReference>
<dbReference type="SUPFAM" id="SSF52266">
    <property type="entry name" value="SGNH hydrolase"/>
    <property type="match status" value="1"/>
</dbReference>
<gene>
    <name evidence="1" type="ORF">Stuart_1</name>
</gene>
<name>A0A411AWB9_9CAUD</name>
<proteinExistence type="predicted"/>
<organism evidence="1 2">
    <name type="scientific">Providencia phage vB_PstP_PS3</name>
    <dbReference type="NCBI Taxonomy" id="2848038"/>
    <lineage>
        <taxon>Viruses</taxon>
        <taxon>Duplodnaviria</taxon>
        <taxon>Heunggongvirae</taxon>
        <taxon>Uroviricota</taxon>
        <taxon>Caudoviricetes</taxon>
        <taxon>Autographivirales</taxon>
        <taxon>Autoscriptoviridae</taxon>
        <taxon>Slopekvirinae</taxon>
        <taxon>Kakivirus</taxon>
        <taxon>Kakivirus PS3</taxon>
    </lineage>
</organism>
<dbReference type="Gene3D" id="3.40.50.1110">
    <property type="entry name" value="SGNH hydrolase"/>
    <property type="match status" value="1"/>
</dbReference>
<keyword evidence="2" id="KW-1185">Reference proteome</keyword>
<dbReference type="EMBL" id="MK387869">
    <property type="protein sequence ID" value="QAX92401.1"/>
    <property type="molecule type" value="Genomic_DNA"/>
</dbReference>
<dbReference type="Proteomes" id="UP000290695">
    <property type="component" value="Segment"/>
</dbReference>